<dbReference type="Gene3D" id="2.102.10.10">
    <property type="entry name" value="Rieske [2Fe-2S] iron-sulphur domain"/>
    <property type="match status" value="1"/>
</dbReference>
<dbReference type="PRINTS" id="PR00162">
    <property type="entry name" value="RIESKE"/>
</dbReference>
<keyword evidence="16 22" id="KW-0472">Membrane</keyword>
<comment type="subcellular location">
    <subcellularLocation>
        <location evidence="2">Cell membrane</location>
        <topology evidence="2">Multi-pass membrane protein</topology>
    </subcellularLocation>
</comment>
<dbReference type="InterPro" id="IPR017941">
    <property type="entry name" value="Rieske_2Fe-2S"/>
</dbReference>
<feature type="region of interest" description="Disordered" evidence="21">
    <location>
        <begin position="1"/>
        <end position="40"/>
    </location>
</feature>
<evidence type="ECO:0000256" key="18">
    <source>
        <dbReference type="ARBA" id="ARBA00029586"/>
    </source>
</evidence>
<dbReference type="InterPro" id="IPR036922">
    <property type="entry name" value="Rieske_2Fe-2S_sf"/>
</dbReference>
<evidence type="ECO:0000259" key="23">
    <source>
        <dbReference type="PROSITE" id="PS51296"/>
    </source>
</evidence>
<keyword evidence="6" id="KW-1003">Cell membrane</keyword>
<dbReference type="Proteomes" id="UP000199103">
    <property type="component" value="Chromosome I"/>
</dbReference>
<feature type="domain" description="Rieske" evidence="23">
    <location>
        <begin position="278"/>
        <end position="344"/>
    </location>
</feature>
<dbReference type="InterPro" id="IPR014349">
    <property type="entry name" value="Rieske_Fe-S_prot"/>
</dbReference>
<keyword evidence="11" id="KW-0249">Electron transport</keyword>
<keyword evidence="14" id="KW-0408">Iron</keyword>
<keyword evidence="12 22" id="KW-1133">Transmembrane helix</keyword>
<evidence type="ECO:0000256" key="6">
    <source>
        <dbReference type="ARBA" id="ARBA00022475"/>
    </source>
</evidence>
<dbReference type="EMBL" id="LT629772">
    <property type="protein sequence ID" value="SDS12531.1"/>
    <property type="molecule type" value="Genomic_DNA"/>
</dbReference>
<evidence type="ECO:0000313" key="24">
    <source>
        <dbReference type="EMBL" id="SDS12531.1"/>
    </source>
</evidence>
<keyword evidence="25" id="KW-1185">Reference proteome</keyword>
<evidence type="ECO:0000256" key="19">
    <source>
        <dbReference type="ARBA" id="ARBA00032409"/>
    </source>
</evidence>
<dbReference type="GO" id="GO:0016705">
    <property type="term" value="F:oxidoreductase activity, acting on paired donors, with incorporation or reduction of molecular oxygen"/>
    <property type="evidence" value="ECO:0007669"/>
    <property type="project" value="UniProtKB-ARBA"/>
</dbReference>
<evidence type="ECO:0000256" key="8">
    <source>
        <dbReference type="ARBA" id="ARBA00022692"/>
    </source>
</evidence>
<evidence type="ECO:0000256" key="13">
    <source>
        <dbReference type="ARBA" id="ARBA00023002"/>
    </source>
</evidence>
<dbReference type="OrthoDB" id="9802613at2"/>
<keyword evidence="5" id="KW-0813">Transport</keyword>
<evidence type="ECO:0000256" key="21">
    <source>
        <dbReference type="SAM" id="MobiDB-lite"/>
    </source>
</evidence>
<keyword evidence="8 22" id="KW-0812">Transmembrane</keyword>
<evidence type="ECO:0000256" key="2">
    <source>
        <dbReference type="ARBA" id="ARBA00004651"/>
    </source>
</evidence>
<evidence type="ECO:0000256" key="14">
    <source>
        <dbReference type="ARBA" id="ARBA00023004"/>
    </source>
</evidence>
<dbReference type="PROSITE" id="PS51296">
    <property type="entry name" value="RIESKE"/>
    <property type="match status" value="1"/>
</dbReference>
<feature type="compositionally biased region" description="Polar residues" evidence="21">
    <location>
        <begin position="1"/>
        <end position="18"/>
    </location>
</feature>
<sequence length="373" mass="40733">MSQLESSEQEQTVDSPSSEHVGAELNVPDHDRPVDDPGVEEHIPRLSDVDQAAADRAARQVMTMFALVPVTAVLFILVYYLVPRDATIDFGPMHASAMHLGLGLTLGIGVLLIGLGTQQWARQLMSNHEITEERHPSSSPDDAKTEVLQQLDVGIAESGVPRRKMLIISALGAVGILVAPALALLTDLGPVATGKYRRKAYETTLWKEGVRLVNDITYAPINVKDVVIGQLVNGAPENLQELHGTEFNNEKAKAPIVIVRMNPADIKIPADRKDWQVGGILAYSKICTHVGCPISLWEQQTHHLLCPCHQSTFDLADAGKVVFGPAARALPQLPIKVDDDGFLVARSDFTVPPGPSFFERDSRRDLGQSEEYR</sequence>
<dbReference type="SUPFAM" id="SSF50022">
    <property type="entry name" value="ISP domain"/>
    <property type="match status" value="1"/>
</dbReference>
<comment type="similarity">
    <text evidence="3">Belongs to the Rieske iron-sulfur protein family.</text>
</comment>
<comment type="cofactor">
    <cofactor evidence="20">
        <name>[2Fe-2S] cluster</name>
        <dbReference type="ChEBI" id="CHEBI:190135"/>
    </cofactor>
</comment>
<evidence type="ECO:0000256" key="3">
    <source>
        <dbReference type="ARBA" id="ARBA00010651"/>
    </source>
</evidence>
<dbReference type="GO" id="GO:0004497">
    <property type="term" value="F:monooxygenase activity"/>
    <property type="evidence" value="ECO:0007669"/>
    <property type="project" value="UniProtKB-ARBA"/>
</dbReference>
<dbReference type="Pfam" id="PF19297">
    <property type="entry name" value="QcrA_N"/>
    <property type="match status" value="1"/>
</dbReference>
<dbReference type="InterPro" id="IPR005805">
    <property type="entry name" value="Rieske_Fe-S_prot_C"/>
</dbReference>
<feature type="transmembrane region" description="Helical" evidence="22">
    <location>
        <begin position="61"/>
        <end position="82"/>
    </location>
</feature>
<evidence type="ECO:0000256" key="15">
    <source>
        <dbReference type="ARBA" id="ARBA00023014"/>
    </source>
</evidence>
<dbReference type="PANTHER" id="PTHR10134">
    <property type="entry name" value="CYTOCHROME B-C1 COMPLEX SUBUNIT RIESKE, MITOCHONDRIAL"/>
    <property type="match status" value="1"/>
</dbReference>
<evidence type="ECO:0000256" key="12">
    <source>
        <dbReference type="ARBA" id="ARBA00022989"/>
    </source>
</evidence>
<evidence type="ECO:0000256" key="1">
    <source>
        <dbReference type="ARBA" id="ARBA00002494"/>
    </source>
</evidence>
<keyword evidence="13" id="KW-0560">Oxidoreductase</keyword>
<dbReference type="Pfam" id="PF00355">
    <property type="entry name" value="Rieske"/>
    <property type="match status" value="1"/>
</dbReference>
<evidence type="ECO:0000313" key="25">
    <source>
        <dbReference type="Proteomes" id="UP000199103"/>
    </source>
</evidence>
<evidence type="ECO:0000256" key="22">
    <source>
        <dbReference type="SAM" id="Phobius"/>
    </source>
</evidence>
<comment type="function">
    <text evidence="1">Iron-sulfur subunit of the cytochrome bc1 complex, an essential component of the respiratory electron transport chain required for ATP synthesis. The bc1 complex catalyzes the oxidation of menaquinol and the reduction of cytochrome c in the respiratory chain. The bc1 complex operates through a Q-cycle mechanism that couples electron transfer to generation of the proton gradient that drives ATP synthesis.</text>
</comment>
<evidence type="ECO:0000256" key="10">
    <source>
        <dbReference type="ARBA" id="ARBA00022723"/>
    </source>
</evidence>
<keyword evidence="15" id="KW-0411">Iron-sulfur</keyword>
<accession>A0A1H1PMM0</accession>
<evidence type="ECO:0000256" key="11">
    <source>
        <dbReference type="ARBA" id="ARBA00022982"/>
    </source>
</evidence>
<dbReference type="GO" id="GO:0005886">
    <property type="term" value="C:plasma membrane"/>
    <property type="evidence" value="ECO:0007669"/>
    <property type="project" value="UniProtKB-SubCell"/>
</dbReference>
<evidence type="ECO:0000256" key="20">
    <source>
        <dbReference type="ARBA" id="ARBA00034078"/>
    </source>
</evidence>
<evidence type="ECO:0000256" key="17">
    <source>
        <dbReference type="ARBA" id="ARBA00023157"/>
    </source>
</evidence>
<dbReference type="GO" id="GO:0051537">
    <property type="term" value="F:2 iron, 2 sulfur cluster binding"/>
    <property type="evidence" value="ECO:0007669"/>
    <property type="project" value="UniProtKB-KW"/>
</dbReference>
<keyword evidence="7" id="KW-0679">Respiratory chain</keyword>
<feature type="transmembrane region" description="Helical" evidence="22">
    <location>
        <begin position="94"/>
        <end position="115"/>
    </location>
</feature>
<name>A0A1H1PMM0_9ACTN</name>
<dbReference type="AlphaFoldDB" id="A0A1H1PMM0"/>
<keyword evidence="17" id="KW-1015">Disulfide bond</keyword>
<keyword evidence="9" id="KW-0001">2Fe-2S</keyword>
<organism evidence="24 25">
    <name type="scientific">Microlunatus soli</name>
    <dbReference type="NCBI Taxonomy" id="630515"/>
    <lineage>
        <taxon>Bacteria</taxon>
        <taxon>Bacillati</taxon>
        <taxon>Actinomycetota</taxon>
        <taxon>Actinomycetes</taxon>
        <taxon>Propionibacteriales</taxon>
        <taxon>Propionibacteriaceae</taxon>
        <taxon>Microlunatus</taxon>
    </lineage>
</organism>
<keyword evidence="10" id="KW-0479">Metal-binding</keyword>
<reference evidence="24 25" key="1">
    <citation type="submission" date="2016-10" db="EMBL/GenBank/DDBJ databases">
        <authorList>
            <person name="de Groot N.N."/>
        </authorList>
    </citation>
    <scope>NUCLEOTIDE SEQUENCE [LARGE SCALE GENOMIC DNA]</scope>
    <source>
        <strain evidence="24 25">DSM 21800</strain>
    </source>
</reference>
<dbReference type="GO" id="GO:0046872">
    <property type="term" value="F:metal ion binding"/>
    <property type="evidence" value="ECO:0007669"/>
    <property type="project" value="UniProtKB-KW"/>
</dbReference>
<evidence type="ECO:0000256" key="16">
    <source>
        <dbReference type="ARBA" id="ARBA00023136"/>
    </source>
</evidence>
<proteinExistence type="inferred from homology"/>
<evidence type="ECO:0000256" key="9">
    <source>
        <dbReference type="ARBA" id="ARBA00022714"/>
    </source>
</evidence>
<dbReference type="CDD" id="cd03467">
    <property type="entry name" value="Rieske"/>
    <property type="match status" value="1"/>
</dbReference>
<evidence type="ECO:0000256" key="4">
    <source>
        <dbReference type="ARBA" id="ARBA00015816"/>
    </source>
</evidence>
<feature type="compositionally biased region" description="Basic and acidic residues" evidence="21">
    <location>
        <begin position="27"/>
        <end position="40"/>
    </location>
</feature>
<evidence type="ECO:0000256" key="5">
    <source>
        <dbReference type="ARBA" id="ARBA00022448"/>
    </source>
</evidence>
<gene>
    <name evidence="24" type="ORF">SAMN04489812_0958</name>
</gene>
<protein>
    <recommendedName>
        <fullName evidence="4">Cytochrome bc1 complex Rieske iron-sulfur subunit</fullName>
    </recommendedName>
    <alternativeName>
        <fullName evidence="18">Cytochrome bc1 reductase complex subunit QcrA</fullName>
    </alternativeName>
    <alternativeName>
        <fullName evidence="19">Rieske iron-sulfur protein</fullName>
    </alternativeName>
</protein>
<dbReference type="STRING" id="630515.SAMN04489812_0958"/>
<feature type="transmembrane region" description="Helical" evidence="22">
    <location>
        <begin position="165"/>
        <end position="185"/>
    </location>
</feature>
<dbReference type="InterPro" id="IPR045603">
    <property type="entry name" value="QcrA_N"/>
</dbReference>
<evidence type="ECO:0000256" key="7">
    <source>
        <dbReference type="ARBA" id="ARBA00022660"/>
    </source>
</evidence>